<dbReference type="PANTHER" id="PTHR13142">
    <property type="entry name" value="INNER CENTROMERE PROTEIN"/>
    <property type="match status" value="1"/>
</dbReference>
<feature type="compositionally biased region" description="Acidic residues" evidence="8">
    <location>
        <begin position="835"/>
        <end position="856"/>
    </location>
</feature>
<comment type="subcellular location">
    <subcellularLocation>
        <location evidence="2">Cytoplasm</location>
        <location evidence="2">Cytoskeleton</location>
        <location evidence="2">Spindle</location>
    </subcellularLocation>
    <subcellularLocation>
        <location evidence="1">Nucleus</location>
    </subcellularLocation>
</comment>
<feature type="compositionally biased region" description="Basic and acidic residues" evidence="8">
    <location>
        <begin position="603"/>
        <end position="615"/>
    </location>
</feature>
<feature type="compositionally biased region" description="Polar residues" evidence="8">
    <location>
        <begin position="700"/>
        <end position="718"/>
    </location>
</feature>
<feature type="region of interest" description="Disordered" evidence="8">
    <location>
        <begin position="931"/>
        <end position="1155"/>
    </location>
</feature>
<dbReference type="AlphaFoldDB" id="A0AAW0E1L5"/>
<reference evidence="10 11" key="1">
    <citation type="submission" date="2024-01" db="EMBL/GenBank/DDBJ databases">
        <title>A draft genome for a cacao thread blight-causing isolate of Paramarasmius palmivorus.</title>
        <authorList>
            <person name="Baruah I.K."/>
            <person name="Bukari Y."/>
            <person name="Amoako-Attah I."/>
            <person name="Meinhardt L.W."/>
            <person name="Bailey B.A."/>
            <person name="Cohen S.P."/>
        </authorList>
    </citation>
    <scope>NUCLEOTIDE SEQUENCE [LARGE SCALE GENOMIC DNA]</scope>
    <source>
        <strain evidence="10 11">GH-12</strain>
    </source>
</reference>
<feature type="compositionally biased region" description="Low complexity" evidence="8">
    <location>
        <begin position="304"/>
        <end position="314"/>
    </location>
</feature>
<gene>
    <name evidence="10" type="ORF">VNI00_001599</name>
</gene>
<comment type="caution">
    <text evidence="10">The sequence shown here is derived from an EMBL/GenBank/DDBJ whole genome shotgun (WGS) entry which is preliminary data.</text>
</comment>
<feature type="region of interest" description="Disordered" evidence="8">
    <location>
        <begin position="80"/>
        <end position="103"/>
    </location>
</feature>
<evidence type="ECO:0000256" key="8">
    <source>
        <dbReference type="SAM" id="MobiDB-lite"/>
    </source>
</evidence>
<feature type="region of interest" description="Disordered" evidence="8">
    <location>
        <begin position="404"/>
        <end position="472"/>
    </location>
</feature>
<feature type="region of interest" description="Disordered" evidence="8">
    <location>
        <begin position="129"/>
        <end position="384"/>
    </location>
</feature>
<feature type="compositionally biased region" description="Basic and acidic residues" evidence="8">
    <location>
        <begin position="936"/>
        <end position="1018"/>
    </location>
</feature>
<organism evidence="10 11">
    <name type="scientific">Paramarasmius palmivorus</name>
    <dbReference type="NCBI Taxonomy" id="297713"/>
    <lineage>
        <taxon>Eukaryota</taxon>
        <taxon>Fungi</taxon>
        <taxon>Dikarya</taxon>
        <taxon>Basidiomycota</taxon>
        <taxon>Agaricomycotina</taxon>
        <taxon>Agaricomycetes</taxon>
        <taxon>Agaricomycetidae</taxon>
        <taxon>Agaricales</taxon>
        <taxon>Marasmiineae</taxon>
        <taxon>Marasmiaceae</taxon>
        <taxon>Paramarasmius</taxon>
    </lineage>
</organism>
<name>A0AAW0E1L5_9AGAR</name>
<dbReference type="Pfam" id="PF03941">
    <property type="entry name" value="INCENP_ARK-bind"/>
    <property type="match status" value="1"/>
</dbReference>
<feature type="compositionally biased region" description="Acidic residues" evidence="8">
    <location>
        <begin position="249"/>
        <end position="259"/>
    </location>
</feature>
<feature type="compositionally biased region" description="Polar residues" evidence="8">
    <location>
        <begin position="1082"/>
        <end position="1093"/>
    </location>
</feature>
<feature type="compositionally biased region" description="Polar residues" evidence="8">
    <location>
        <begin position="1146"/>
        <end position="1155"/>
    </location>
</feature>
<feature type="compositionally biased region" description="Low complexity" evidence="8">
    <location>
        <begin position="375"/>
        <end position="384"/>
    </location>
</feature>
<keyword evidence="5" id="KW-0159">Chromosome partition</keyword>
<evidence type="ECO:0000259" key="9">
    <source>
        <dbReference type="Pfam" id="PF03941"/>
    </source>
</evidence>
<feature type="compositionally biased region" description="Pro residues" evidence="8">
    <location>
        <begin position="657"/>
        <end position="666"/>
    </location>
</feature>
<comment type="similarity">
    <text evidence="3">Belongs to the INCENP family.</text>
</comment>
<feature type="compositionally biased region" description="Low complexity" evidence="8">
    <location>
        <begin position="1094"/>
        <end position="1123"/>
    </location>
</feature>
<dbReference type="GO" id="GO:0005634">
    <property type="term" value="C:nucleus"/>
    <property type="evidence" value="ECO:0007669"/>
    <property type="project" value="UniProtKB-SubCell"/>
</dbReference>
<feature type="compositionally biased region" description="Low complexity" evidence="8">
    <location>
        <begin position="882"/>
        <end position="892"/>
    </location>
</feature>
<feature type="compositionally biased region" description="Basic and acidic residues" evidence="8">
    <location>
        <begin position="129"/>
        <end position="138"/>
    </location>
</feature>
<evidence type="ECO:0000256" key="6">
    <source>
        <dbReference type="ARBA" id="ARBA00023212"/>
    </source>
</evidence>
<feature type="compositionally biased region" description="Basic and acidic residues" evidence="8">
    <location>
        <begin position="212"/>
        <end position="224"/>
    </location>
</feature>
<feature type="compositionally biased region" description="Polar residues" evidence="8">
    <location>
        <begin position="407"/>
        <end position="416"/>
    </location>
</feature>
<evidence type="ECO:0000256" key="3">
    <source>
        <dbReference type="ARBA" id="ARBA00010042"/>
    </source>
</evidence>
<dbReference type="GO" id="GO:0007059">
    <property type="term" value="P:chromosome segregation"/>
    <property type="evidence" value="ECO:0007669"/>
    <property type="project" value="UniProtKB-KW"/>
</dbReference>
<evidence type="ECO:0000256" key="2">
    <source>
        <dbReference type="ARBA" id="ARBA00004186"/>
    </source>
</evidence>
<feature type="domain" description="Inner centromere protein ARK-binding" evidence="9">
    <location>
        <begin position="1119"/>
        <end position="1175"/>
    </location>
</feature>
<feature type="compositionally biased region" description="Polar residues" evidence="8">
    <location>
        <begin position="628"/>
        <end position="653"/>
    </location>
</feature>
<keyword evidence="4" id="KW-0963">Cytoplasm</keyword>
<dbReference type="InterPro" id="IPR005635">
    <property type="entry name" value="Inner_centromere_prot_ARK-bd"/>
</dbReference>
<feature type="region of interest" description="Disordered" evidence="8">
    <location>
        <begin position="547"/>
        <end position="905"/>
    </location>
</feature>
<evidence type="ECO:0000313" key="10">
    <source>
        <dbReference type="EMBL" id="KAK7058975.1"/>
    </source>
</evidence>
<dbReference type="GO" id="GO:0005819">
    <property type="term" value="C:spindle"/>
    <property type="evidence" value="ECO:0007669"/>
    <property type="project" value="UniProtKB-SubCell"/>
</dbReference>
<feature type="compositionally biased region" description="Basic residues" evidence="8">
    <location>
        <begin position="80"/>
        <end position="92"/>
    </location>
</feature>
<dbReference type="Proteomes" id="UP001383192">
    <property type="component" value="Unassembled WGS sequence"/>
</dbReference>
<evidence type="ECO:0000256" key="1">
    <source>
        <dbReference type="ARBA" id="ARBA00004123"/>
    </source>
</evidence>
<feature type="compositionally biased region" description="Polar residues" evidence="8">
    <location>
        <begin position="738"/>
        <end position="757"/>
    </location>
</feature>
<sequence>MTSSGLLEWGNSIRFSMANDPGREFFQEQINTHGFLFLDDYLNNILAKPKQEFVSRGPSHHLAISDPSSSALIDLVKTPSRRKNQIQVKKQKTNPSPSKLKTVVSLEDCENKENSAPLNSFHQALLKARAKDEDHEQPTRAPSVPPSEPSKPVLQDRAKSPAKSVPEPAIAPTTNVPTIVTLPPESDDVPMGDAEPNNPVELSVIAEDDESAERSRNSIHHANENVEMEDVLPPADKQPAVTVDKKELEQEEQTTDERDEQQTQALEQGRRTPDMTMSSIDTFHTVPLESPKPQDVRPATPEISTPDASPTAPDAADHSDVDDESTNPQSDVEMGQDQAPTSQEDHTTSVPLYPTLPAPMPIRKSVRVPRDTNDTGPLGAATPGAAIAKRTSWLMKSREVKALETGGTKSTNNTQIFAIPGVPTHNPHKRKSGDMLGVPGTSQDATEKSAKVPKTTESDTPSSKSDEEPRIEAPVVEMDEVVAASQDVAMTTSELTNDERGMLDQFKKTVEGLGARLGKSTGKSLGGGLLTNALAEARAAAEARVAERNRVDNDSTGPVEAVGAASAQADPVGSTIPEAPAPKHAASKPVQSRLSVSELTTTEEEKKEKKPEKKNILSLFPPEHENKLLSQTTKAAPASTSTVSPFTKLFNKTSPVFVPPSPPAFKPVPKAEQPAVSGSTFSKPAPMSIGLAPRLPTSPPMSQQKRPAPVSAQSTAESLKSEASDKIFGSQEPPAWLPSSQDTEYSSAYGAQSQYNQLDDDDSWPINEKLEDRIKEWPFNNNRDSLTWSSAPTDTHKFDTQPLDTQPLEPPEPEARPNDKDVKEASRPIPGSFDMDVDADGDGDGDDEAEVDDEAMEPTQEMSVDFGKSTVSLVEPKVTKNSSQSSLTSSQSQPPPPSSGGFFGHASKLVSSVLGTNKKPKAEVKSLQLAAAAAKKQQEEKDKKAAVLKNMESRRQLVLQKKAEEEKARKMEEEKKVREEAERRKKEREEHTDKRPIKPVVTKKEEDLTGKRKIELKKPIPSGLNSSTSTKPSTFKPSSKQTPVTHSNNAAAGPSSSSKLPLNSMSKTRAKTPGKGTDDEFTQPSQLIQNQMTARAKAQIQAAKQTEPPIPSESIELPEINSEYSDSEDEDRPKSFNPPEWAQSPELRQQLQMQSTINPDDIFGAIQPLRMEEIFRNTGRTSRFRARTSSANWNGSDRLTAEEEREYVRRMGFR</sequence>
<evidence type="ECO:0000313" key="11">
    <source>
        <dbReference type="Proteomes" id="UP001383192"/>
    </source>
</evidence>
<keyword evidence="6" id="KW-0206">Cytoskeleton</keyword>
<feature type="compositionally biased region" description="Basic and acidic residues" evidence="8">
    <location>
        <begin position="813"/>
        <end position="826"/>
    </location>
</feature>
<accession>A0AAW0E1L5</accession>
<feature type="compositionally biased region" description="Low complexity" evidence="8">
    <location>
        <begin position="1026"/>
        <end position="1067"/>
    </location>
</feature>
<evidence type="ECO:0000256" key="7">
    <source>
        <dbReference type="ARBA" id="ARBA00023242"/>
    </source>
</evidence>
<feature type="compositionally biased region" description="Polar residues" evidence="8">
    <location>
        <begin position="779"/>
        <end position="793"/>
    </location>
</feature>
<dbReference type="EMBL" id="JAYKXP010000004">
    <property type="protein sequence ID" value="KAK7058975.1"/>
    <property type="molecule type" value="Genomic_DNA"/>
</dbReference>
<keyword evidence="11" id="KW-1185">Reference proteome</keyword>
<protein>
    <recommendedName>
        <fullName evidence="9">Inner centromere protein ARK-binding domain-containing protein</fullName>
    </recommendedName>
</protein>
<dbReference type="Gene3D" id="6.10.250.2990">
    <property type="match status" value="1"/>
</dbReference>
<keyword evidence="7" id="KW-0539">Nucleus</keyword>
<feature type="compositionally biased region" description="Basic and acidic residues" evidence="8">
    <location>
        <begin position="445"/>
        <end position="457"/>
    </location>
</feature>
<proteinExistence type="inferred from homology"/>
<dbReference type="PANTHER" id="PTHR13142:SF1">
    <property type="entry name" value="INNER CENTROMERE PROTEIN"/>
    <property type="match status" value="1"/>
</dbReference>
<evidence type="ECO:0000256" key="4">
    <source>
        <dbReference type="ARBA" id="ARBA00022490"/>
    </source>
</evidence>
<evidence type="ECO:0000256" key="5">
    <source>
        <dbReference type="ARBA" id="ARBA00022829"/>
    </source>
</evidence>